<evidence type="ECO:0000256" key="1">
    <source>
        <dbReference type="SAM" id="Phobius"/>
    </source>
</evidence>
<dbReference type="EMBL" id="CATQJL010000001">
    <property type="protein sequence ID" value="CAJ0590280.1"/>
    <property type="molecule type" value="Genomic_DNA"/>
</dbReference>
<name>A0AA36DNX5_CYLNA</name>
<evidence type="ECO:0000313" key="3">
    <source>
        <dbReference type="Proteomes" id="UP001176961"/>
    </source>
</evidence>
<accession>A0AA36DNX5</accession>
<sequence>MRGCDPIQIQDRFDGVPCTKEGCYMAVIDSETYNVCCCSSDMCNSVRSTFCTALVTFLVILYVAML</sequence>
<dbReference type="AlphaFoldDB" id="A0AA36DNX5"/>
<organism evidence="2 3">
    <name type="scientific">Cylicocyclus nassatus</name>
    <name type="common">Nematode worm</name>
    <dbReference type="NCBI Taxonomy" id="53992"/>
    <lineage>
        <taxon>Eukaryota</taxon>
        <taxon>Metazoa</taxon>
        <taxon>Ecdysozoa</taxon>
        <taxon>Nematoda</taxon>
        <taxon>Chromadorea</taxon>
        <taxon>Rhabditida</taxon>
        <taxon>Rhabditina</taxon>
        <taxon>Rhabditomorpha</taxon>
        <taxon>Strongyloidea</taxon>
        <taxon>Strongylidae</taxon>
        <taxon>Cylicocyclus</taxon>
    </lineage>
</organism>
<keyword evidence="1" id="KW-0472">Membrane</keyword>
<reference evidence="2" key="1">
    <citation type="submission" date="2023-07" db="EMBL/GenBank/DDBJ databases">
        <authorList>
            <consortium name="CYATHOMIX"/>
        </authorList>
    </citation>
    <scope>NUCLEOTIDE SEQUENCE</scope>
    <source>
        <strain evidence="2">N/A</strain>
    </source>
</reference>
<keyword evidence="1" id="KW-0812">Transmembrane</keyword>
<feature type="transmembrane region" description="Helical" evidence="1">
    <location>
        <begin position="49"/>
        <end position="65"/>
    </location>
</feature>
<protein>
    <submittedName>
        <fullName evidence="2">Uncharacterized protein</fullName>
    </submittedName>
</protein>
<keyword evidence="3" id="KW-1185">Reference proteome</keyword>
<comment type="caution">
    <text evidence="2">The sequence shown here is derived from an EMBL/GenBank/DDBJ whole genome shotgun (WGS) entry which is preliminary data.</text>
</comment>
<proteinExistence type="predicted"/>
<keyword evidence="1" id="KW-1133">Transmembrane helix</keyword>
<gene>
    <name evidence="2" type="ORF">CYNAS_LOCUS2263</name>
</gene>
<dbReference type="Proteomes" id="UP001176961">
    <property type="component" value="Unassembled WGS sequence"/>
</dbReference>
<evidence type="ECO:0000313" key="2">
    <source>
        <dbReference type="EMBL" id="CAJ0590280.1"/>
    </source>
</evidence>